<evidence type="ECO:0000313" key="5">
    <source>
        <dbReference type="Proteomes" id="UP000013776"/>
    </source>
</evidence>
<gene>
    <name evidence="4" type="ORF">TAPDE_003796</name>
</gene>
<organism evidence="4 5">
    <name type="scientific">Taphrina deformans (strain PYCC 5710 / ATCC 11124 / CBS 356.35 / IMI 108563 / JCM 9778 / NBRC 8474)</name>
    <name type="common">Peach leaf curl fungus</name>
    <name type="synonym">Lalaria deformans</name>
    <dbReference type="NCBI Taxonomy" id="1097556"/>
    <lineage>
        <taxon>Eukaryota</taxon>
        <taxon>Fungi</taxon>
        <taxon>Dikarya</taxon>
        <taxon>Ascomycota</taxon>
        <taxon>Taphrinomycotina</taxon>
        <taxon>Taphrinomycetes</taxon>
        <taxon>Taphrinales</taxon>
        <taxon>Taphrinaceae</taxon>
        <taxon>Taphrina</taxon>
    </lineage>
</organism>
<comment type="caution">
    <text evidence="4">The sequence shown here is derived from an EMBL/GenBank/DDBJ whole genome shotgun (WGS) entry which is preliminary data.</text>
</comment>
<dbReference type="OrthoDB" id="539213at2759"/>
<dbReference type="Pfam" id="PF00023">
    <property type="entry name" value="Ank"/>
    <property type="match status" value="1"/>
</dbReference>
<evidence type="ECO:0000256" key="3">
    <source>
        <dbReference type="PROSITE-ProRule" id="PRU00023"/>
    </source>
</evidence>
<dbReference type="VEuPathDB" id="FungiDB:TAPDE_003796"/>
<dbReference type="STRING" id="1097556.R4XJM1"/>
<dbReference type="SUPFAM" id="SSF48403">
    <property type="entry name" value="Ankyrin repeat"/>
    <property type="match status" value="1"/>
</dbReference>
<proteinExistence type="predicted"/>
<keyword evidence="1" id="KW-0677">Repeat</keyword>
<feature type="repeat" description="ANK" evidence="3">
    <location>
        <begin position="163"/>
        <end position="195"/>
    </location>
</feature>
<dbReference type="Gene3D" id="1.25.40.20">
    <property type="entry name" value="Ankyrin repeat-containing domain"/>
    <property type="match status" value="2"/>
</dbReference>
<dbReference type="GO" id="GO:0000502">
    <property type="term" value="C:proteasome complex"/>
    <property type="evidence" value="ECO:0007669"/>
    <property type="project" value="UniProtKB-KW"/>
</dbReference>
<evidence type="ECO:0000256" key="2">
    <source>
        <dbReference type="ARBA" id="ARBA00023043"/>
    </source>
</evidence>
<dbReference type="eggNOG" id="KOG4412">
    <property type="taxonomic scope" value="Eukaryota"/>
</dbReference>
<dbReference type="Pfam" id="PF12796">
    <property type="entry name" value="Ank_2"/>
    <property type="match status" value="2"/>
</dbReference>
<keyword evidence="2 3" id="KW-0040">ANK repeat</keyword>
<dbReference type="EMBL" id="CAHR02000157">
    <property type="protein sequence ID" value="CCG83550.1"/>
    <property type="molecule type" value="Genomic_DNA"/>
</dbReference>
<dbReference type="InterPro" id="IPR036770">
    <property type="entry name" value="Ankyrin_rpt-contain_sf"/>
</dbReference>
<feature type="repeat" description="ANK" evidence="3">
    <location>
        <begin position="196"/>
        <end position="228"/>
    </location>
</feature>
<evidence type="ECO:0000256" key="1">
    <source>
        <dbReference type="ARBA" id="ARBA00022737"/>
    </source>
</evidence>
<sequence length="255" mass="27314">MDTGSTSIHSAAINGDFSAVESLLHTDPKLASSIDADTRTPLHWVCVSGAQEIFRFLLSLPNTGSPDAVTLEKLDKADGFGNYHIDINAQDEGGWTPLMIAISAGYEDIYLTLLSIPSIDITLLNRGGQSILHFASSKSRIPAVEKILGSSEGKKLLRIKDRQGQLPIHRAAASGSLPITTMLLDAGSQLSAHDVAGWTALHHACSEGHGDVAVKLIQEGIDVDKTDQDGEVALKLCPRDGKCENYIRMSLPDSF</sequence>
<keyword evidence="4" id="KW-0647">Proteasome</keyword>
<dbReference type="PROSITE" id="PS50088">
    <property type="entry name" value="ANK_REPEAT"/>
    <property type="match status" value="2"/>
</dbReference>
<dbReference type="PANTHER" id="PTHR24198:SF165">
    <property type="entry name" value="ANKYRIN REPEAT-CONTAINING PROTEIN-RELATED"/>
    <property type="match status" value="1"/>
</dbReference>
<dbReference type="SMART" id="SM00248">
    <property type="entry name" value="ANK"/>
    <property type="match status" value="6"/>
</dbReference>
<name>R4XJM1_TAPDE</name>
<dbReference type="AlphaFoldDB" id="R4XJM1"/>
<dbReference type="Proteomes" id="UP000013776">
    <property type="component" value="Unassembled WGS sequence"/>
</dbReference>
<reference evidence="4 5" key="1">
    <citation type="journal article" date="2013" name="MBio">
        <title>Genome sequencing of the plant pathogen Taphrina deformans, the causal agent of peach leaf curl.</title>
        <authorList>
            <person name="Cisse O.H."/>
            <person name="Almeida J.M.G.C.F."/>
            <person name="Fonseca A."/>
            <person name="Kumar A.A."/>
            <person name="Salojaervi J."/>
            <person name="Overmyer K."/>
            <person name="Hauser P.M."/>
            <person name="Pagni M."/>
        </authorList>
    </citation>
    <scope>NUCLEOTIDE SEQUENCE [LARGE SCALE GENOMIC DNA]</scope>
    <source>
        <strain evidence="5">PYCC 5710 / ATCC 11124 / CBS 356.35 / IMI 108563 / JCM 9778 / NBRC 8474</strain>
    </source>
</reference>
<dbReference type="InterPro" id="IPR002110">
    <property type="entry name" value="Ankyrin_rpt"/>
</dbReference>
<protein>
    <submittedName>
        <fullName evidence="4">Related to 26s proteasome subunit p28</fullName>
    </submittedName>
</protein>
<accession>R4XJM1</accession>
<evidence type="ECO:0000313" key="4">
    <source>
        <dbReference type="EMBL" id="CCG83550.1"/>
    </source>
</evidence>
<dbReference type="PANTHER" id="PTHR24198">
    <property type="entry name" value="ANKYRIN REPEAT AND PROTEIN KINASE DOMAIN-CONTAINING PROTEIN"/>
    <property type="match status" value="1"/>
</dbReference>
<keyword evidence="5" id="KW-1185">Reference proteome</keyword>
<dbReference type="PROSITE" id="PS50297">
    <property type="entry name" value="ANK_REP_REGION"/>
    <property type="match status" value="2"/>
</dbReference>